<proteinExistence type="predicted"/>
<reference evidence="2 3" key="1">
    <citation type="journal article" date="2023" name="Genes (Basel)">
        <title>Chromosome-Level Genome Assembly and Circadian Gene Repertoire of the Patagonia Blennie Eleginops maclovinus-The Closest Ancestral Proxy of Antarctic Cryonotothenioids.</title>
        <authorList>
            <person name="Cheng C.C."/>
            <person name="Rivera-Colon A.G."/>
            <person name="Minhas B.F."/>
            <person name="Wilson L."/>
            <person name="Rayamajhi N."/>
            <person name="Vargas-Chacoff L."/>
            <person name="Catchen J.M."/>
        </authorList>
    </citation>
    <scope>NUCLEOTIDE SEQUENCE [LARGE SCALE GENOMIC DNA]</scope>
    <source>
        <strain evidence="2">JMC-PN-2008</strain>
    </source>
</reference>
<name>A0AAN7XRG4_ELEMC</name>
<comment type="caution">
    <text evidence="2">The sequence shown here is derived from an EMBL/GenBank/DDBJ whole genome shotgun (WGS) entry which is preliminary data.</text>
</comment>
<accession>A0AAN7XRG4</accession>
<keyword evidence="1" id="KW-0472">Membrane</keyword>
<protein>
    <submittedName>
        <fullName evidence="2">Uncharacterized protein</fullName>
    </submittedName>
</protein>
<keyword evidence="1" id="KW-1133">Transmembrane helix</keyword>
<dbReference type="AlphaFoldDB" id="A0AAN7XRG4"/>
<dbReference type="EMBL" id="JAUZQC010000009">
    <property type="protein sequence ID" value="KAK5865987.1"/>
    <property type="molecule type" value="Genomic_DNA"/>
</dbReference>
<keyword evidence="1" id="KW-0812">Transmembrane</keyword>
<feature type="transmembrane region" description="Helical" evidence="1">
    <location>
        <begin position="35"/>
        <end position="56"/>
    </location>
</feature>
<sequence length="69" mass="7728">MEPLVQTVTSGAAYEKKTYPRKTTRTKFRGASSHFVGRSIMILSSFAISTLAMNSVKKIHDSRHKSIKN</sequence>
<evidence type="ECO:0000313" key="3">
    <source>
        <dbReference type="Proteomes" id="UP001346869"/>
    </source>
</evidence>
<dbReference type="Proteomes" id="UP001346869">
    <property type="component" value="Unassembled WGS sequence"/>
</dbReference>
<evidence type="ECO:0000313" key="2">
    <source>
        <dbReference type="EMBL" id="KAK5865987.1"/>
    </source>
</evidence>
<keyword evidence="3" id="KW-1185">Reference proteome</keyword>
<reference evidence="2 3" key="2">
    <citation type="journal article" date="2023" name="Mol. Biol. Evol.">
        <title>Genomics of Secondarily Temperate Adaptation in the Only Non-Antarctic Icefish.</title>
        <authorList>
            <person name="Rivera-Colon A.G."/>
            <person name="Rayamajhi N."/>
            <person name="Minhas B.F."/>
            <person name="Madrigal G."/>
            <person name="Bilyk K.T."/>
            <person name="Yoon V."/>
            <person name="Hune M."/>
            <person name="Gregory S."/>
            <person name="Cheng C.H.C."/>
            <person name="Catchen J.M."/>
        </authorList>
    </citation>
    <scope>NUCLEOTIDE SEQUENCE [LARGE SCALE GENOMIC DNA]</scope>
    <source>
        <strain evidence="2">JMC-PN-2008</strain>
    </source>
</reference>
<organism evidence="2 3">
    <name type="scientific">Eleginops maclovinus</name>
    <name type="common">Patagonian blennie</name>
    <name type="synonym">Eleginus maclovinus</name>
    <dbReference type="NCBI Taxonomy" id="56733"/>
    <lineage>
        <taxon>Eukaryota</taxon>
        <taxon>Metazoa</taxon>
        <taxon>Chordata</taxon>
        <taxon>Craniata</taxon>
        <taxon>Vertebrata</taxon>
        <taxon>Euteleostomi</taxon>
        <taxon>Actinopterygii</taxon>
        <taxon>Neopterygii</taxon>
        <taxon>Teleostei</taxon>
        <taxon>Neoteleostei</taxon>
        <taxon>Acanthomorphata</taxon>
        <taxon>Eupercaria</taxon>
        <taxon>Perciformes</taxon>
        <taxon>Notothenioidei</taxon>
        <taxon>Eleginopidae</taxon>
        <taxon>Eleginops</taxon>
    </lineage>
</organism>
<evidence type="ECO:0000256" key="1">
    <source>
        <dbReference type="SAM" id="Phobius"/>
    </source>
</evidence>
<gene>
    <name evidence="2" type="ORF">PBY51_020212</name>
</gene>